<comment type="caution">
    <text evidence="2">The sequence shown here is derived from an EMBL/GenBank/DDBJ whole genome shotgun (WGS) entry which is preliminary data.</text>
</comment>
<evidence type="ECO:0000313" key="2">
    <source>
        <dbReference type="EMBL" id="MCL6424344.1"/>
    </source>
</evidence>
<protein>
    <submittedName>
        <fullName evidence="2">DNRLRE domain-containing protein</fullName>
    </submittedName>
</protein>
<evidence type="ECO:0000256" key="1">
    <source>
        <dbReference type="SAM" id="MobiDB-lite"/>
    </source>
</evidence>
<dbReference type="RefSeq" id="WP_249738424.1">
    <property type="nucleotide sequence ID" value="NZ_JAKNCJ010000012.1"/>
</dbReference>
<feature type="region of interest" description="Disordered" evidence="1">
    <location>
        <begin position="1899"/>
        <end position="1918"/>
    </location>
</feature>
<reference evidence="2" key="1">
    <citation type="submission" date="2022-02" db="EMBL/GenBank/DDBJ databases">
        <authorList>
            <person name="Lee M."/>
            <person name="Kim S.-J."/>
            <person name="Jung M.-Y."/>
        </authorList>
    </citation>
    <scope>NUCLEOTIDE SEQUENCE</scope>
    <source>
        <strain evidence="2">JHP9</strain>
    </source>
</reference>
<keyword evidence="3" id="KW-1185">Reference proteome</keyword>
<gene>
    <name evidence="2" type="ORF">Bequi_13315</name>
</gene>
<dbReference type="NCBIfam" id="NF033679">
    <property type="entry name" value="DNRLRE_dom"/>
    <property type="match status" value="1"/>
</dbReference>
<dbReference type="Gene3D" id="2.180.10.10">
    <property type="entry name" value="RHS repeat-associated core"/>
    <property type="match status" value="1"/>
</dbReference>
<name>A0ABT0R3M1_9MICO</name>
<proteinExistence type="predicted"/>
<dbReference type="Proteomes" id="UP001203761">
    <property type="component" value="Unassembled WGS sequence"/>
</dbReference>
<dbReference type="NCBIfam" id="TIGR01643">
    <property type="entry name" value="YD_repeat_2x"/>
    <property type="match status" value="1"/>
</dbReference>
<evidence type="ECO:0000313" key="3">
    <source>
        <dbReference type="Proteomes" id="UP001203761"/>
    </source>
</evidence>
<dbReference type="EMBL" id="JAKNCJ010000012">
    <property type="protein sequence ID" value="MCL6424344.1"/>
    <property type="molecule type" value="Genomic_DNA"/>
</dbReference>
<feature type="compositionally biased region" description="Low complexity" evidence="1">
    <location>
        <begin position="1899"/>
        <end position="1908"/>
    </location>
</feature>
<organism evidence="2 3">
    <name type="scientific">Brachybacterium equifaecis</name>
    <dbReference type="NCBI Taxonomy" id="2910770"/>
    <lineage>
        <taxon>Bacteria</taxon>
        <taxon>Bacillati</taxon>
        <taxon>Actinomycetota</taxon>
        <taxon>Actinomycetes</taxon>
        <taxon>Micrococcales</taxon>
        <taxon>Dermabacteraceae</taxon>
        <taxon>Brachybacterium</taxon>
    </lineage>
</organism>
<dbReference type="InterPro" id="IPR006530">
    <property type="entry name" value="YD"/>
</dbReference>
<sequence length="2187" mass="227972">MFFPVLRGRPLFWISWCVSVLLVGAFMGVAALSPARAEGPAAPPAAPAAPAPPELVDFPSARVQAKATGKKVEVTAEKTDTSSTWVNPDGTVTTEQFSAPVRFQDEAGTWQSVDTTLVKQSDGTIEPKSVDGGVELAPAVAGAEGDPAEVASLEAPDDAPWSVALGWEGKLGAPALKGSTATYPNAWPGIDLTVRASRDGFEQSFVVKDRASAEAFASTQTGPTVLWELPILAQGVNAREVDGERIEFVDRNGAVVSTFEAPMAWDAKVDPASREHVNHAAMGVAITSQGDGVVTLGLTVDRGWLLASDRHFPVTIDPVYAAASATATFDAYVQSGITADRSSEQELKVGTYDGSTVARSFVGIPNAQFQNQQIISATFNVYETWSWSCTPSVLEVWSTGLASSSVRWTSQPNWISKAGSANVAKGGSSACGAGWVNIDITAMAQGWSSNPDPRMTIGLRAGSETSTNGWKRFASMESTTPPSVTFTYNRKPAAPEMPTISGSMQFGDSLYVGDAAPTVTAIISDPDANDVRSVIQVFTGTDATTKVAECVTGWVASGQPASCTLSALPDERTLYVRASAQDGNGLWAGAASPWRSIKTAQATPVAPSIACPALTSGKWAAAVPGSDVVCTVTAPSKQGNNQAVRIDYRVDGQALGTSVAVTPGQSFQVTLPKAEGGHQIRARVFTASGKSDVGVFTTGWGGPSVIYPQSLAASNGKFAVKVLAPPRMAAETTVSAQMKWRPAGTQSAWTNAGSATNVTTAPGTAIDFNTTFDAAAALAAASSTSRGAQRLEFQVCFAYSGVEELCTGQTRPTTLVRVPHAFGSGYPTAEVEAGQVALYTGEFQASATDATVPGYGSDITVSRSHLSYTNTGSGGVKEWPSDPVTGVFGPGFTANLEGDSAVGLAGLQVVDRRKTDATLSLVAEDGDPLVFMNPDGALGTPSPATLLPATDDTATSGITAAIVAGPSGQLLEVKEDDGTITRFIPTAAAPAPDLVWRPLEIAEPGQVGKTTFGHDANTGAVTRIVAPLPDGLEGTACATAGQLAPGCRALDLTYISVTGPDGKAAQRVSQISAVMFNPATGAVESKPITSYTYDSLSRLSVVTDVRSGLKTTYTWEGETTRISTITPSGLAPYELHYAANPDPSVPTQMLKNVQRGPQTAGANNVQLASIVYNVPVSGPGLPDLSENAVGAWALEAKTSTEFIGQKPVTGYAVFGSDHPVSALLGSELTADDMQYASLQYVNSEAYTINSAVYGAGTWNITASRYDALGNITRTLDAKAIATITSRAATTTPLQAGEVDAMSTQSVYNEDIKDAAGKVLTPKGTLITDTYGPARTVLLADGTTKTRARPHVHTTFDEKAPNGGINPATGAPYRLPTTVATDLVDTSLVSGQTPPAVIEKLSVTTSGYDAIDGKPATDPTSGWVLGAATTSTDAVGRVTSQRFDARGKVVERRQPASNGSDAGTTRTIFYTAAANSEDAACGASAQAKAWAGLPCRSFPAGQPNQGPTMPDTRVTGYDYWLAPTSTVETSGAATRTSQIRYDAAGRPIWSKISTAGLAGSKALDATFTQYNATTGLVDAVGVSNAEGTGIAGAKQMTTYDLWGKPIKEINQLGDITTTTYDDKARVTSVADAKGTTAFEYNGTDANGKAERRGSVTKQTVSRAGTTPLVYTAAYDANGAMTTEKLPGGIVATHVVDEAGEEVGLSYAGQVAAADGTKSTGEWFAWSQVNDGAGRVRTDSATYTVAGTPAPRAASADSFDHRYSYDAAGALVKVEDRTGAPVAGRTVSPFTTREYAFTKNGARASLRESVRADGTATGRAVAGVSQDLVYDTADRPVGGYVYDLFGRQTTLPAKDAPSPAGGDIALGYFDNDLPASVSQGGTSTVFTLDVAKRRLVQSATTAGQTTTTTRHYTDGSDNPSWIEVTSPAGTVSTTRFVSSISGSLGAAITSDGVTRLELSNIHGDIVTTVEIPATAQSDVPATGITGWAAYTEYGTPIDPAQAKNVGTAAGYGWIGAKGRSTTDATAHLTLMGARFYNRTTGSFSGPDPIPGANSTSFQYPTDPINVCDASGLKPQACNGIRTFVISRSKSKTSTGSWQPQALTAALVNLLWSKLGFWLADFQIQSAYKQSRTRTWTEEQCAYGRRVTVHFWATEDRYKATYTTGSGNQPWLEKRHTSVSAWIVRGTSHW</sequence>
<accession>A0ABT0R3M1</accession>